<dbReference type="RefSeq" id="WP_252766476.1">
    <property type="nucleotide sequence ID" value="NZ_CP097119.1"/>
</dbReference>
<dbReference type="PANTHER" id="PTHR10953">
    <property type="entry name" value="UBIQUITIN-ACTIVATING ENZYME E1"/>
    <property type="match status" value="1"/>
</dbReference>
<feature type="domain" description="THIF-type NAD/FAD binding fold" evidence="1">
    <location>
        <begin position="128"/>
        <end position="365"/>
    </location>
</feature>
<name>A0A9Q8ZP17_9LACO</name>
<accession>A0A9Q8ZP17</accession>
<keyword evidence="3" id="KW-1185">Reference proteome</keyword>
<dbReference type="PANTHER" id="PTHR10953:SF102">
    <property type="entry name" value="ADENYLYLTRANSFERASE AND SULFURTRANSFERASE MOCS3"/>
    <property type="match status" value="1"/>
</dbReference>
<dbReference type="SUPFAM" id="SSF69572">
    <property type="entry name" value="Activating enzymes of the ubiquitin-like proteins"/>
    <property type="match status" value="1"/>
</dbReference>
<dbReference type="GO" id="GO:0016779">
    <property type="term" value="F:nucleotidyltransferase activity"/>
    <property type="evidence" value="ECO:0007669"/>
    <property type="project" value="UniProtKB-KW"/>
</dbReference>
<keyword evidence="2" id="KW-0548">Nucleotidyltransferase</keyword>
<dbReference type="InterPro" id="IPR000594">
    <property type="entry name" value="ThiF_NAD_FAD-bd"/>
</dbReference>
<sequence length="374" mass="41436">MDVLKIKPVIKKAYPVIYDDENSRIIIGGFGVNTVLNDPMGAVKFTFSLLTGENSIGDICKIVCNEYPKLTKDDVLGLINDLNSERFIEDTAHIGSDVLSEYSKKRFHRNINFFSSFISLEDNKYISEKRIQDCKVGIIGLGGLGSHIVYDLAGMGFMHIKAIEFDKVELSNLNRQILYNEEDIGKSKAKCAKERLSKFSPKLNFEVFEEKVSSAADVESAFSDVDLIILVADRPKYLLGSWVNEAAVNLNVPLFAAGIEAQRALYHTVIPHKTGCEFCWLQNVKKNEPISDLVLKKRTELNLLGDNTAISPLVSAATGLIVTEIVRYVTGIGELQAAGQELSIDFLTMRVKVVEKWEMAETCPVCGGEANAVN</sequence>
<dbReference type="GO" id="GO:0008641">
    <property type="term" value="F:ubiquitin-like modifier activating enzyme activity"/>
    <property type="evidence" value="ECO:0007669"/>
    <property type="project" value="InterPro"/>
</dbReference>
<keyword evidence="2" id="KW-0808">Transferase</keyword>
<dbReference type="InterPro" id="IPR045886">
    <property type="entry name" value="ThiF/MoeB/HesA"/>
</dbReference>
<dbReference type="Proteomes" id="UP001055911">
    <property type="component" value="Chromosome"/>
</dbReference>
<evidence type="ECO:0000313" key="2">
    <source>
        <dbReference type="EMBL" id="USS88959.1"/>
    </source>
</evidence>
<dbReference type="InterPro" id="IPR035985">
    <property type="entry name" value="Ubiquitin-activating_enz"/>
</dbReference>
<gene>
    <name evidence="2" type="ORF">M3M40_05590</name>
</gene>
<evidence type="ECO:0000313" key="3">
    <source>
        <dbReference type="Proteomes" id="UP001055911"/>
    </source>
</evidence>
<protein>
    <submittedName>
        <fullName evidence="2">ThiF family adenylyltransferase</fullName>
    </submittedName>
</protein>
<dbReference type="AlphaFoldDB" id="A0A9Q8ZP17"/>
<dbReference type="Pfam" id="PF00899">
    <property type="entry name" value="ThiF"/>
    <property type="match status" value="1"/>
</dbReference>
<dbReference type="Gene3D" id="3.40.50.720">
    <property type="entry name" value="NAD(P)-binding Rossmann-like Domain"/>
    <property type="match status" value="1"/>
</dbReference>
<dbReference type="EMBL" id="CP097119">
    <property type="protein sequence ID" value="USS88959.1"/>
    <property type="molecule type" value="Genomic_DNA"/>
</dbReference>
<proteinExistence type="predicted"/>
<dbReference type="GO" id="GO:0005737">
    <property type="term" value="C:cytoplasm"/>
    <property type="evidence" value="ECO:0007669"/>
    <property type="project" value="TreeGrafter"/>
</dbReference>
<dbReference type="GO" id="GO:0004792">
    <property type="term" value="F:thiosulfate-cyanide sulfurtransferase activity"/>
    <property type="evidence" value="ECO:0007669"/>
    <property type="project" value="TreeGrafter"/>
</dbReference>
<reference evidence="2" key="1">
    <citation type="submission" date="2022-05" db="EMBL/GenBank/DDBJ databases">
        <authorList>
            <person name="Oliphant S.A."/>
            <person name="Watson-Haigh N.S."/>
            <person name="Sumby K.M."/>
            <person name="Gardner J.M."/>
            <person name="Jiranek V."/>
        </authorList>
    </citation>
    <scope>NUCLEOTIDE SEQUENCE</scope>
    <source>
        <strain evidence="2">KI4_B1</strain>
    </source>
</reference>
<organism evidence="2 3">
    <name type="scientific">Fructilactobacillus cliffordii</name>
    <dbReference type="NCBI Taxonomy" id="2940299"/>
    <lineage>
        <taxon>Bacteria</taxon>
        <taxon>Bacillati</taxon>
        <taxon>Bacillota</taxon>
        <taxon>Bacilli</taxon>
        <taxon>Lactobacillales</taxon>
        <taxon>Lactobacillaceae</taxon>
        <taxon>Fructilactobacillus</taxon>
    </lineage>
</organism>
<evidence type="ECO:0000259" key="1">
    <source>
        <dbReference type="Pfam" id="PF00899"/>
    </source>
</evidence>